<evidence type="ECO:0000313" key="1">
    <source>
        <dbReference type="EMBL" id="JAE33350.1"/>
    </source>
</evidence>
<reference evidence="1" key="1">
    <citation type="submission" date="2014-09" db="EMBL/GenBank/DDBJ databases">
        <authorList>
            <person name="Magalhaes I.L.F."/>
            <person name="Oliveira U."/>
            <person name="Santos F.R."/>
            <person name="Vidigal T.H.D.A."/>
            <person name="Brescovit A.D."/>
            <person name="Santos A.J."/>
        </authorList>
    </citation>
    <scope>NUCLEOTIDE SEQUENCE</scope>
    <source>
        <tissue evidence="1">Shoot tissue taken approximately 20 cm above the soil surface</tissue>
    </source>
</reference>
<proteinExistence type="predicted"/>
<accession>A0A0A9H823</accession>
<dbReference type="AlphaFoldDB" id="A0A0A9H823"/>
<sequence>MTAAMASRAASFVGAMGYELKVGY</sequence>
<protein>
    <submittedName>
        <fullName evidence="1">Uncharacterized protein</fullName>
    </submittedName>
</protein>
<name>A0A0A9H823_ARUDO</name>
<dbReference type="EMBL" id="GBRH01164546">
    <property type="protein sequence ID" value="JAE33350.1"/>
    <property type="molecule type" value="Transcribed_RNA"/>
</dbReference>
<organism evidence="1">
    <name type="scientific">Arundo donax</name>
    <name type="common">Giant reed</name>
    <name type="synonym">Donax arundinaceus</name>
    <dbReference type="NCBI Taxonomy" id="35708"/>
    <lineage>
        <taxon>Eukaryota</taxon>
        <taxon>Viridiplantae</taxon>
        <taxon>Streptophyta</taxon>
        <taxon>Embryophyta</taxon>
        <taxon>Tracheophyta</taxon>
        <taxon>Spermatophyta</taxon>
        <taxon>Magnoliopsida</taxon>
        <taxon>Liliopsida</taxon>
        <taxon>Poales</taxon>
        <taxon>Poaceae</taxon>
        <taxon>PACMAD clade</taxon>
        <taxon>Arundinoideae</taxon>
        <taxon>Arundineae</taxon>
        <taxon>Arundo</taxon>
    </lineage>
</organism>
<reference evidence="1" key="2">
    <citation type="journal article" date="2015" name="Data Brief">
        <title>Shoot transcriptome of the giant reed, Arundo donax.</title>
        <authorList>
            <person name="Barrero R.A."/>
            <person name="Guerrero F.D."/>
            <person name="Moolhuijzen P."/>
            <person name="Goolsby J.A."/>
            <person name="Tidwell J."/>
            <person name="Bellgard S.E."/>
            <person name="Bellgard M.I."/>
        </authorList>
    </citation>
    <scope>NUCLEOTIDE SEQUENCE</scope>
    <source>
        <tissue evidence="1">Shoot tissue taken approximately 20 cm above the soil surface</tissue>
    </source>
</reference>